<dbReference type="AlphaFoldDB" id="A0A674ET72"/>
<keyword evidence="3" id="KW-0333">Golgi apparatus</keyword>
<evidence type="ECO:0000256" key="2">
    <source>
        <dbReference type="ARBA" id="ARBA00020974"/>
    </source>
</evidence>
<dbReference type="GO" id="GO:0017119">
    <property type="term" value="C:Golgi transport complex"/>
    <property type="evidence" value="ECO:0007669"/>
    <property type="project" value="InterPro"/>
</dbReference>
<dbReference type="InterPro" id="IPR049176">
    <property type="entry name" value="COG5_N"/>
</dbReference>
<dbReference type="InterPro" id="IPR019465">
    <property type="entry name" value="Cog5"/>
</dbReference>
<evidence type="ECO:0000256" key="1">
    <source>
        <dbReference type="ARBA" id="ARBA00004395"/>
    </source>
</evidence>
<proteinExistence type="predicted"/>
<dbReference type="GO" id="GO:0000139">
    <property type="term" value="C:Golgi membrane"/>
    <property type="evidence" value="ECO:0007669"/>
    <property type="project" value="UniProtKB-SubCell"/>
</dbReference>
<organism evidence="8 9">
    <name type="scientific">Salmo trutta</name>
    <name type="common">Brown trout</name>
    <dbReference type="NCBI Taxonomy" id="8032"/>
    <lineage>
        <taxon>Eukaryota</taxon>
        <taxon>Metazoa</taxon>
        <taxon>Chordata</taxon>
        <taxon>Craniata</taxon>
        <taxon>Vertebrata</taxon>
        <taxon>Euteleostomi</taxon>
        <taxon>Actinopterygii</taxon>
        <taxon>Neopterygii</taxon>
        <taxon>Teleostei</taxon>
        <taxon>Protacanthopterygii</taxon>
        <taxon>Salmoniformes</taxon>
        <taxon>Salmonidae</taxon>
        <taxon>Salmoninae</taxon>
        <taxon>Salmo</taxon>
    </lineage>
</organism>
<dbReference type="GO" id="GO:0006891">
    <property type="term" value="P:intra-Golgi vesicle-mediated transport"/>
    <property type="evidence" value="ECO:0007669"/>
    <property type="project" value="InterPro"/>
</dbReference>
<keyword evidence="4" id="KW-0472">Membrane</keyword>
<name>A0A674ET72_SALTR</name>
<protein>
    <recommendedName>
        <fullName evidence="2">Conserved oligomeric Golgi complex subunit 5</fullName>
    </recommendedName>
</protein>
<reference evidence="8" key="1">
    <citation type="submission" date="2025-08" db="UniProtKB">
        <authorList>
            <consortium name="Ensembl"/>
        </authorList>
    </citation>
    <scope>IDENTIFICATION</scope>
</reference>
<dbReference type="Ensembl" id="ENSSTUT00000118657.1">
    <property type="protein sequence ID" value="ENSSTUP00000110847.1"/>
    <property type="gene ID" value="ENSSTUG00000049072.1"/>
</dbReference>
<dbReference type="Pfam" id="PF20649">
    <property type="entry name" value="COG5_C"/>
    <property type="match status" value="1"/>
</dbReference>
<evidence type="ECO:0000259" key="6">
    <source>
        <dbReference type="Pfam" id="PF10392"/>
    </source>
</evidence>
<evidence type="ECO:0000259" key="7">
    <source>
        <dbReference type="Pfam" id="PF20649"/>
    </source>
</evidence>
<sequence length="828" mass="91997">MFGLVHFLSLKFTSSCDEVANMDGSREASTNSLLNDECYADFLTEDFDVKTYTAQAIHHAVIAEQLAKLAQGISQLDKELHSQVVARHEELLAQATGIESLEGNTPLAHISLNLFVFSRRIRTKIVDPYNKIVARTAQLARLQVACDLLRRIIRILYLSKRLQGQLQGGSREITKAAQSLNELDYLSQGVDLSGIDVIENDLLLISRARLEVENQAKRLLEQGMEIQNPTQVGTALQVFHNLGSLRETISGVVEGYRTTIQDNVTTALDIKGLTQSADSRGAPGRAVMSTPGNTAAFRATLWTNLEKLMDQICAACGQVQHLQKVLTKKRDPVTHVCFINEIIKDGQPDILYTFWSDVTHTLSVEFQRATAASSFLKQALEGEYPKLLRLYNDLWRRLLQYSSSIQGVISSSAVLDNAMDLPTTETDNQDLFTHAKHDYNPEKALKDSLQPYEAAYLSKSLSRLFDPINLVFPMGGRNPPSHDELDSIIKTITSELNVASVDTSLTLAVVKNAAKTVQLFCVKSEQLLSTQGDASQVIGPLTEGQRRNIAVVNSLYRLYQAVAKVISGLGSCPLAAEHALTALMASAVQPLLLSVSDSIEAIIITMHQEYFSGSMSTPGKPDVPCSLYMRELQGFVGRVMADYFRHFQCVDFIYDNTESIAQRCITLFIRHASLLRPLGEGGKMRLAADFAQMELAVAPLCRRVSELGKPYRLLRSFRPLLFQNSELIASSPAVGDLIPYSTLLHFLFTRAPSELKSPHQRAEWSIARYSQWLDDHPSERDRLTLIRGALEAYMQSVKARQGKEFAPVYPIMVQLLQRATSGAQDSRT</sequence>
<accession>A0A674ET72</accession>
<feature type="signal peptide" evidence="5">
    <location>
        <begin position="1"/>
        <end position="16"/>
    </location>
</feature>
<dbReference type="PANTHER" id="PTHR13228">
    <property type="entry name" value="CONSERVED OLIGOMERIC GOLGI COMPLEX COMPONENT 5"/>
    <property type="match status" value="1"/>
</dbReference>
<feature type="domain" description="Conserved oligomeric Golgi complex subunit 5 N-terminal" evidence="6">
    <location>
        <begin position="41"/>
        <end position="162"/>
    </location>
</feature>
<reference evidence="8" key="2">
    <citation type="submission" date="2025-09" db="UniProtKB">
        <authorList>
            <consortium name="Ensembl"/>
        </authorList>
    </citation>
    <scope>IDENTIFICATION</scope>
</reference>
<keyword evidence="5" id="KW-0732">Signal</keyword>
<gene>
    <name evidence="8" type="primary">COG5</name>
</gene>
<dbReference type="InterPro" id="IPR048485">
    <property type="entry name" value="COG5_helical"/>
</dbReference>
<feature type="domain" description="Conserved oligomeric Golgi complex subunit 5 helical" evidence="7">
    <location>
        <begin position="192"/>
        <end position="395"/>
    </location>
</feature>
<evidence type="ECO:0000256" key="4">
    <source>
        <dbReference type="ARBA" id="ARBA00023136"/>
    </source>
</evidence>
<dbReference type="GeneTree" id="ENSGT00390000004586"/>
<keyword evidence="9" id="KW-1185">Reference proteome</keyword>
<dbReference type="PANTHER" id="PTHR13228:SF3">
    <property type="entry name" value="CONSERVED OLIGOMERIC GOLGI COMPLEX SUBUNIT 5"/>
    <property type="match status" value="1"/>
</dbReference>
<evidence type="ECO:0000256" key="5">
    <source>
        <dbReference type="SAM" id="SignalP"/>
    </source>
</evidence>
<dbReference type="Pfam" id="PF10392">
    <property type="entry name" value="COG5_N"/>
    <property type="match status" value="1"/>
</dbReference>
<evidence type="ECO:0000313" key="8">
    <source>
        <dbReference type="Ensembl" id="ENSSTUP00000110847.1"/>
    </source>
</evidence>
<evidence type="ECO:0000313" key="9">
    <source>
        <dbReference type="Proteomes" id="UP000472277"/>
    </source>
</evidence>
<evidence type="ECO:0000256" key="3">
    <source>
        <dbReference type="ARBA" id="ARBA00023034"/>
    </source>
</evidence>
<feature type="chain" id="PRO_5025426073" description="Conserved oligomeric Golgi complex subunit 5" evidence="5">
    <location>
        <begin position="17"/>
        <end position="828"/>
    </location>
</feature>
<dbReference type="Proteomes" id="UP000472277">
    <property type="component" value="Chromosome 40"/>
</dbReference>
<comment type="subcellular location">
    <subcellularLocation>
        <location evidence="1">Golgi apparatus membrane</location>
        <topology evidence="1">Peripheral membrane protein</topology>
    </subcellularLocation>
</comment>